<feature type="domain" description="Ribbon-helix-helix" evidence="1">
    <location>
        <begin position="2"/>
        <end position="65"/>
    </location>
</feature>
<sequence>MTKRSLSIAGHRTSISLEAPFWDAAKAIAAGHGQSLAAFVAAIDAARDPAVNLSSAIRIAVLAHYRDCAAPDR</sequence>
<keyword evidence="2" id="KW-0238">DNA-binding</keyword>
<accession>A0A7W9FQG2</accession>
<dbReference type="RefSeq" id="WP_183858429.1">
    <property type="nucleotide sequence ID" value="NZ_JACHOO010000012.1"/>
</dbReference>
<dbReference type="AlphaFoldDB" id="A0A7W9FQG2"/>
<organism evidence="2 3">
    <name type="scientific">Prosthecomicrobium pneumaticum</name>
    <dbReference type="NCBI Taxonomy" id="81895"/>
    <lineage>
        <taxon>Bacteria</taxon>
        <taxon>Pseudomonadati</taxon>
        <taxon>Pseudomonadota</taxon>
        <taxon>Alphaproteobacteria</taxon>
        <taxon>Hyphomicrobiales</taxon>
        <taxon>Kaistiaceae</taxon>
        <taxon>Prosthecomicrobium</taxon>
    </lineage>
</organism>
<dbReference type="Gene3D" id="1.10.3990.20">
    <property type="entry name" value="protein bp1543"/>
    <property type="match status" value="1"/>
</dbReference>
<evidence type="ECO:0000313" key="2">
    <source>
        <dbReference type="EMBL" id="MBB5754993.1"/>
    </source>
</evidence>
<dbReference type="InterPro" id="IPR027373">
    <property type="entry name" value="RHH_dom"/>
</dbReference>
<evidence type="ECO:0000313" key="3">
    <source>
        <dbReference type="Proteomes" id="UP000523821"/>
    </source>
</evidence>
<protein>
    <submittedName>
        <fullName evidence="2">Putative DNA-binding ribbon-helix-helix protein</fullName>
    </submittedName>
</protein>
<dbReference type="Pfam" id="PF13467">
    <property type="entry name" value="RHH_4"/>
    <property type="match status" value="1"/>
</dbReference>
<comment type="caution">
    <text evidence="2">The sequence shown here is derived from an EMBL/GenBank/DDBJ whole genome shotgun (WGS) entry which is preliminary data.</text>
</comment>
<name>A0A7W9FQG2_9HYPH</name>
<dbReference type="GO" id="GO:0003677">
    <property type="term" value="F:DNA binding"/>
    <property type="evidence" value="ECO:0007669"/>
    <property type="project" value="UniProtKB-KW"/>
</dbReference>
<gene>
    <name evidence="2" type="ORF">GGQ63_004091</name>
</gene>
<evidence type="ECO:0000259" key="1">
    <source>
        <dbReference type="Pfam" id="PF13467"/>
    </source>
</evidence>
<dbReference type="Proteomes" id="UP000523821">
    <property type="component" value="Unassembled WGS sequence"/>
</dbReference>
<reference evidence="2 3" key="1">
    <citation type="submission" date="2020-08" db="EMBL/GenBank/DDBJ databases">
        <title>Genomic Encyclopedia of Type Strains, Phase IV (KMG-IV): sequencing the most valuable type-strain genomes for metagenomic binning, comparative biology and taxonomic classification.</title>
        <authorList>
            <person name="Goeker M."/>
        </authorList>
    </citation>
    <scope>NUCLEOTIDE SEQUENCE [LARGE SCALE GENOMIC DNA]</scope>
    <source>
        <strain evidence="2 3">DSM 16268</strain>
    </source>
</reference>
<proteinExistence type="predicted"/>
<dbReference type="EMBL" id="JACHOO010000012">
    <property type="protein sequence ID" value="MBB5754993.1"/>
    <property type="molecule type" value="Genomic_DNA"/>
</dbReference>
<dbReference type="InterPro" id="IPR038268">
    <property type="entry name" value="RHH_sf"/>
</dbReference>
<keyword evidence="3" id="KW-1185">Reference proteome</keyword>